<evidence type="ECO:0000256" key="3">
    <source>
        <dbReference type="ARBA" id="ARBA00020902"/>
    </source>
</evidence>
<dbReference type="GO" id="GO:0008915">
    <property type="term" value="F:lipid-A-disaccharide synthase activity"/>
    <property type="evidence" value="ECO:0007669"/>
    <property type="project" value="UniProtKB-UniRule"/>
</dbReference>
<dbReference type="AlphaFoldDB" id="A0A916XXG5"/>
<dbReference type="EC" id="2.4.1.182" evidence="2 10"/>
<reference evidence="11" key="1">
    <citation type="journal article" date="2014" name="Int. J. Syst. Evol. Microbiol.">
        <title>Complete genome sequence of Corynebacterium casei LMG S-19264T (=DSM 44701T), isolated from a smear-ripened cheese.</title>
        <authorList>
            <consortium name="US DOE Joint Genome Institute (JGI-PGF)"/>
            <person name="Walter F."/>
            <person name="Albersmeier A."/>
            <person name="Kalinowski J."/>
            <person name="Ruckert C."/>
        </authorList>
    </citation>
    <scope>NUCLEOTIDE SEQUENCE</scope>
    <source>
        <strain evidence="11">CGMCC 1.12506</strain>
    </source>
</reference>
<evidence type="ECO:0000313" key="12">
    <source>
        <dbReference type="Proteomes" id="UP000625735"/>
    </source>
</evidence>
<evidence type="ECO:0000256" key="4">
    <source>
        <dbReference type="ARBA" id="ARBA00022516"/>
    </source>
</evidence>
<protein>
    <recommendedName>
        <fullName evidence="3 10">Lipid-A-disaccharide synthase</fullName>
        <ecNumber evidence="2 10">2.4.1.182</ecNumber>
    </recommendedName>
</protein>
<evidence type="ECO:0000256" key="2">
    <source>
        <dbReference type="ARBA" id="ARBA00012687"/>
    </source>
</evidence>
<evidence type="ECO:0000313" key="11">
    <source>
        <dbReference type="EMBL" id="GGD20032.1"/>
    </source>
</evidence>
<dbReference type="PANTHER" id="PTHR30372:SF4">
    <property type="entry name" value="LIPID-A-DISACCHARIDE SYNTHASE, MITOCHONDRIAL-RELATED"/>
    <property type="match status" value="1"/>
</dbReference>
<dbReference type="RefSeq" id="WP_188361254.1">
    <property type="nucleotide sequence ID" value="NZ_BMFG01000002.1"/>
</dbReference>
<comment type="catalytic activity">
    <reaction evidence="9">
        <text>a lipid X + a UDP-2-N,3-O-bis[(3R)-3-hydroxyacyl]-alpha-D-glucosamine = a lipid A disaccharide + UDP + H(+)</text>
        <dbReference type="Rhea" id="RHEA:67828"/>
        <dbReference type="ChEBI" id="CHEBI:15378"/>
        <dbReference type="ChEBI" id="CHEBI:58223"/>
        <dbReference type="ChEBI" id="CHEBI:137748"/>
        <dbReference type="ChEBI" id="CHEBI:176338"/>
        <dbReference type="ChEBI" id="CHEBI:176343"/>
        <dbReference type="EC" id="2.4.1.182"/>
    </reaction>
</comment>
<keyword evidence="12" id="KW-1185">Reference proteome</keyword>
<proteinExistence type="predicted"/>
<sequence>MKYYIIAGEASGDLHGSNLMKELLNCDPNATIRFWGGNLMQSVGGTLVKHYKELAFMGFAEVLFNLKTILKNIDFCKKDIEAFQPDALIFIDYPGFNMRIAKWAKQKNIPTHYYIAPQIWAWKENRIQAIKRDFDKLYVILPFEKDFFEKKHNFPVEFVGHPLLDAINNHPTVEEEKFRTENNLDNRPIVALLPGSRKQEIKKMLDVMTSIAKDFKNFQFVIAGAPSIDFGFYKDFITLENIKFVSNKTYDLLSIAQSALVTSGTATLETALFKVPEVVCYKGNWISYQIAKRIITLKYISLVNLIMDKEVVKELIQSDCNTNKLKKELLKINEPENRSLLLKEYELLQTKLGGIGASKKVAQLIVADTKKID</sequence>
<keyword evidence="4" id="KW-0444">Lipid biosynthesis</keyword>
<evidence type="ECO:0000256" key="8">
    <source>
        <dbReference type="ARBA" id="ARBA00023098"/>
    </source>
</evidence>
<comment type="caution">
    <text evidence="11">The sequence shown here is derived from an EMBL/GenBank/DDBJ whole genome shotgun (WGS) entry which is preliminary data.</text>
</comment>
<reference evidence="11" key="2">
    <citation type="submission" date="2020-09" db="EMBL/GenBank/DDBJ databases">
        <authorList>
            <person name="Sun Q."/>
            <person name="Zhou Y."/>
        </authorList>
    </citation>
    <scope>NUCLEOTIDE SEQUENCE</scope>
    <source>
        <strain evidence="11">CGMCC 1.12506</strain>
    </source>
</reference>
<dbReference type="InterPro" id="IPR003835">
    <property type="entry name" value="Glyco_trans_19"/>
</dbReference>
<dbReference type="NCBIfam" id="TIGR00215">
    <property type="entry name" value="lpxB"/>
    <property type="match status" value="1"/>
</dbReference>
<dbReference type="Proteomes" id="UP000625735">
    <property type="component" value="Unassembled WGS sequence"/>
</dbReference>
<organism evidence="11 12">
    <name type="scientific">Flavobacterium orientale</name>
    <dbReference type="NCBI Taxonomy" id="1756020"/>
    <lineage>
        <taxon>Bacteria</taxon>
        <taxon>Pseudomonadati</taxon>
        <taxon>Bacteroidota</taxon>
        <taxon>Flavobacteriia</taxon>
        <taxon>Flavobacteriales</taxon>
        <taxon>Flavobacteriaceae</taxon>
        <taxon>Flavobacterium</taxon>
    </lineage>
</organism>
<dbReference type="Pfam" id="PF02684">
    <property type="entry name" value="LpxB"/>
    <property type="match status" value="1"/>
</dbReference>
<keyword evidence="6" id="KW-0328">Glycosyltransferase</keyword>
<keyword evidence="5" id="KW-0441">Lipid A biosynthesis</keyword>
<dbReference type="GO" id="GO:0016020">
    <property type="term" value="C:membrane"/>
    <property type="evidence" value="ECO:0007669"/>
    <property type="project" value="GOC"/>
</dbReference>
<evidence type="ECO:0000256" key="10">
    <source>
        <dbReference type="NCBIfam" id="TIGR00215"/>
    </source>
</evidence>
<dbReference type="GO" id="GO:0005543">
    <property type="term" value="F:phospholipid binding"/>
    <property type="evidence" value="ECO:0007669"/>
    <property type="project" value="TreeGrafter"/>
</dbReference>
<gene>
    <name evidence="11" type="primary">lpxB</name>
    <name evidence="11" type="ORF">GCM10011343_08190</name>
</gene>
<evidence type="ECO:0000256" key="7">
    <source>
        <dbReference type="ARBA" id="ARBA00022679"/>
    </source>
</evidence>
<evidence type="ECO:0000256" key="9">
    <source>
        <dbReference type="ARBA" id="ARBA00048975"/>
    </source>
</evidence>
<evidence type="ECO:0000256" key="6">
    <source>
        <dbReference type="ARBA" id="ARBA00022676"/>
    </source>
</evidence>
<evidence type="ECO:0000256" key="5">
    <source>
        <dbReference type="ARBA" id="ARBA00022556"/>
    </source>
</evidence>
<keyword evidence="8" id="KW-0443">Lipid metabolism</keyword>
<evidence type="ECO:0000256" key="1">
    <source>
        <dbReference type="ARBA" id="ARBA00002056"/>
    </source>
</evidence>
<name>A0A916XXG5_9FLAO</name>
<dbReference type="EMBL" id="BMFG01000002">
    <property type="protein sequence ID" value="GGD20032.1"/>
    <property type="molecule type" value="Genomic_DNA"/>
</dbReference>
<keyword evidence="7" id="KW-0808">Transferase</keyword>
<dbReference type="PANTHER" id="PTHR30372">
    <property type="entry name" value="LIPID-A-DISACCHARIDE SYNTHASE"/>
    <property type="match status" value="1"/>
</dbReference>
<dbReference type="SUPFAM" id="SSF53756">
    <property type="entry name" value="UDP-Glycosyltransferase/glycogen phosphorylase"/>
    <property type="match status" value="1"/>
</dbReference>
<accession>A0A916XXG5</accession>
<comment type="function">
    <text evidence="1">Condensation of UDP-2,3-diacylglucosamine and 2,3-diacylglucosamine-1-phosphate to form lipid A disaccharide, a precursor of lipid A, a phosphorylated glycolipid that anchors the lipopolysaccharide to the outer membrane of the cell.</text>
</comment>
<dbReference type="GO" id="GO:0009245">
    <property type="term" value="P:lipid A biosynthetic process"/>
    <property type="evidence" value="ECO:0007669"/>
    <property type="project" value="UniProtKB-UniRule"/>
</dbReference>